<keyword evidence="8" id="KW-0961">Cell wall biogenesis/degradation</keyword>
<dbReference type="Gene3D" id="2.60.40.3500">
    <property type="match status" value="1"/>
</dbReference>
<dbReference type="InterPro" id="IPR021731">
    <property type="entry name" value="AMIN_dom"/>
</dbReference>
<evidence type="ECO:0000256" key="9">
    <source>
        <dbReference type="ARBA" id="ARBA00074581"/>
    </source>
</evidence>
<proteinExistence type="inferred from homology"/>
<evidence type="ECO:0000256" key="6">
    <source>
        <dbReference type="ARBA" id="ARBA00022764"/>
    </source>
</evidence>
<dbReference type="GO" id="GO:0008745">
    <property type="term" value="F:N-acetylmuramoyl-L-alanine amidase activity"/>
    <property type="evidence" value="ECO:0007669"/>
    <property type="project" value="UniProtKB-EC"/>
</dbReference>
<comment type="caution">
    <text evidence="11">The sequence shown here is derived from an EMBL/GenBank/DDBJ whole genome shotgun (WGS) entry which is preliminary data.</text>
</comment>
<dbReference type="PANTHER" id="PTHR30404">
    <property type="entry name" value="N-ACETYLMURAMOYL-L-ALANINE AMIDASE"/>
    <property type="match status" value="1"/>
</dbReference>
<comment type="similarity">
    <text evidence="3">Belongs to the N-acetylmuramoyl-L-alanine amidase 3 family.</text>
</comment>
<protein>
    <recommendedName>
        <fullName evidence="9">N-acetylmuramoyl-L-alanine amidase AmiC</fullName>
        <ecNumber evidence="4">3.5.1.28</ecNumber>
    </recommendedName>
</protein>
<dbReference type="PANTHER" id="PTHR30404:SF0">
    <property type="entry name" value="N-ACETYLMURAMOYL-L-ALANINE AMIDASE AMIC"/>
    <property type="match status" value="1"/>
</dbReference>
<dbReference type="InterPro" id="IPR050695">
    <property type="entry name" value="N-acetylmuramoyl_amidase_3"/>
</dbReference>
<keyword evidence="12" id="KW-1185">Reference proteome</keyword>
<evidence type="ECO:0000256" key="7">
    <source>
        <dbReference type="ARBA" id="ARBA00022801"/>
    </source>
</evidence>
<dbReference type="InterPro" id="IPR002508">
    <property type="entry name" value="MurNAc-LAA_cat"/>
</dbReference>
<dbReference type="InterPro" id="IPR006311">
    <property type="entry name" value="TAT_signal"/>
</dbReference>
<sequence>MDQRFASSLDGEPSNTRALSRRRLLGAATTLLLLPVIPRIAMAAQLLAVRTWPADEYTRVTLELDSELRAEHFTLENPHRMVVDIQGMDVNPALNELVRKVRPDDPYIQSLRVAQNRSNVVRIVFDLKQAIAPQVFTLKPVGNYKYRLVLDLYPKNAQDPLAALLKKNPQKMEEDPLARILEDIGRNPKGTGRATMPVIPNSVAPPIEAKIAPQPNNRRGRTITIALDPGHGGEDPGAIGKGGTYEKNVVLAIAQKLKARIDATPGMRAYLTRDGDYFVPLHVRVEKARRVKADLFVSIHADAFVRPTAGGSSVYVLSERGASSTSASWLAQKENAADLIGGVNLNVQNQNIVKILLDLSTSAQIKDSTNLAMRMLDELKNVYRLHKPQVESAGFAVLKAPDMPSILVETAFISNPEEERMLRSQAAQDKFAQALHSGINRFFAANPHLIASR</sequence>
<dbReference type="Gene3D" id="3.40.630.40">
    <property type="entry name" value="Zn-dependent exopeptidases"/>
    <property type="match status" value="1"/>
</dbReference>
<organism evidence="11 12">
    <name type="scientific">Zwartia hollandica</name>
    <dbReference type="NCBI Taxonomy" id="324606"/>
    <lineage>
        <taxon>Bacteria</taxon>
        <taxon>Pseudomonadati</taxon>
        <taxon>Pseudomonadota</taxon>
        <taxon>Betaproteobacteria</taxon>
        <taxon>Burkholderiales</taxon>
        <taxon>Alcaligenaceae</taxon>
        <taxon>Zwartia</taxon>
    </lineage>
</organism>
<evidence type="ECO:0000256" key="1">
    <source>
        <dbReference type="ARBA" id="ARBA00001561"/>
    </source>
</evidence>
<evidence type="ECO:0000256" key="3">
    <source>
        <dbReference type="ARBA" id="ARBA00010860"/>
    </source>
</evidence>
<dbReference type="GO" id="GO:0009253">
    <property type="term" value="P:peptidoglycan catabolic process"/>
    <property type="evidence" value="ECO:0007669"/>
    <property type="project" value="InterPro"/>
</dbReference>
<comment type="catalytic activity">
    <reaction evidence="1">
        <text>Hydrolyzes the link between N-acetylmuramoyl residues and L-amino acid residues in certain cell-wall glycopeptides.</text>
        <dbReference type="EC" id="3.5.1.28"/>
    </reaction>
</comment>
<dbReference type="GO" id="GO:0071555">
    <property type="term" value="P:cell wall organization"/>
    <property type="evidence" value="ECO:0007669"/>
    <property type="project" value="UniProtKB-KW"/>
</dbReference>
<gene>
    <name evidence="11" type="ORF">KZZ10_09510</name>
</gene>
<dbReference type="Pfam" id="PF01520">
    <property type="entry name" value="Amidase_3"/>
    <property type="match status" value="1"/>
</dbReference>
<feature type="domain" description="MurNAc-LAA" evidence="10">
    <location>
        <begin position="285"/>
        <end position="440"/>
    </location>
</feature>
<dbReference type="SMART" id="SM00646">
    <property type="entry name" value="Ami_3"/>
    <property type="match status" value="1"/>
</dbReference>
<reference evidence="11" key="1">
    <citation type="submission" date="2021-07" db="EMBL/GenBank/DDBJ databases">
        <title>New genus and species of the family Alcaligenaceae.</title>
        <authorList>
            <person name="Hahn M.W."/>
        </authorList>
    </citation>
    <scope>NUCLEOTIDE SEQUENCE</scope>
    <source>
        <strain evidence="11">LF4-65</strain>
    </source>
</reference>
<dbReference type="PROSITE" id="PS51318">
    <property type="entry name" value="TAT"/>
    <property type="match status" value="1"/>
</dbReference>
<keyword evidence="5" id="KW-0732">Signal</keyword>
<accession>A0A953NAC5</accession>
<evidence type="ECO:0000256" key="5">
    <source>
        <dbReference type="ARBA" id="ARBA00022729"/>
    </source>
</evidence>
<comment type="subcellular location">
    <subcellularLocation>
        <location evidence="2">Periplasm</location>
    </subcellularLocation>
</comment>
<keyword evidence="6" id="KW-0574">Periplasm</keyword>
<dbReference type="EMBL" id="JAHXRI010000007">
    <property type="protein sequence ID" value="MBZ1350878.1"/>
    <property type="molecule type" value="Genomic_DNA"/>
</dbReference>
<dbReference type="Proteomes" id="UP000739565">
    <property type="component" value="Unassembled WGS sequence"/>
</dbReference>
<evidence type="ECO:0000256" key="4">
    <source>
        <dbReference type="ARBA" id="ARBA00011901"/>
    </source>
</evidence>
<dbReference type="RefSeq" id="WP_259661284.1">
    <property type="nucleotide sequence ID" value="NZ_JAHXRI010000007.1"/>
</dbReference>
<dbReference type="EC" id="3.5.1.28" evidence="4"/>
<evidence type="ECO:0000313" key="12">
    <source>
        <dbReference type="Proteomes" id="UP000739565"/>
    </source>
</evidence>
<dbReference type="Pfam" id="PF11741">
    <property type="entry name" value="AMIN"/>
    <property type="match status" value="1"/>
</dbReference>
<name>A0A953NAC5_9BURK</name>
<evidence type="ECO:0000259" key="10">
    <source>
        <dbReference type="SMART" id="SM00646"/>
    </source>
</evidence>
<dbReference type="AlphaFoldDB" id="A0A953NAC5"/>
<evidence type="ECO:0000313" key="11">
    <source>
        <dbReference type="EMBL" id="MBZ1350878.1"/>
    </source>
</evidence>
<dbReference type="SUPFAM" id="SSF53187">
    <property type="entry name" value="Zn-dependent exopeptidases"/>
    <property type="match status" value="1"/>
</dbReference>
<dbReference type="CDD" id="cd02696">
    <property type="entry name" value="MurNAc-LAA"/>
    <property type="match status" value="1"/>
</dbReference>
<keyword evidence="7 11" id="KW-0378">Hydrolase</keyword>
<dbReference type="FunFam" id="3.40.630.40:FF:000001">
    <property type="entry name" value="N-acetylmuramoyl-L-alanine amidase"/>
    <property type="match status" value="1"/>
</dbReference>
<dbReference type="GO" id="GO:0030288">
    <property type="term" value="C:outer membrane-bounded periplasmic space"/>
    <property type="evidence" value="ECO:0007669"/>
    <property type="project" value="TreeGrafter"/>
</dbReference>
<evidence type="ECO:0000256" key="2">
    <source>
        <dbReference type="ARBA" id="ARBA00004418"/>
    </source>
</evidence>
<evidence type="ECO:0000256" key="8">
    <source>
        <dbReference type="ARBA" id="ARBA00023316"/>
    </source>
</evidence>